<reference evidence="3 4" key="1">
    <citation type="submission" date="2017-08" db="EMBL/GenBank/DDBJ databases">
        <title>Infants hospitalized years apart are colonized by the same room-sourced microbial strains.</title>
        <authorList>
            <person name="Brooks B."/>
            <person name="Olm M.R."/>
            <person name="Firek B.A."/>
            <person name="Baker R."/>
            <person name="Thomas B.C."/>
            <person name="Morowitz M.J."/>
            <person name="Banfield J.F."/>
        </authorList>
    </citation>
    <scope>NUCLEOTIDE SEQUENCE [LARGE SCALE GENOMIC DNA]</scope>
    <source>
        <strain evidence="3">S2_005_003_R2_42</strain>
    </source>
</reference>
<feature type="transmembrane region" description="Helical" evidence="2">
    <location>
        <begin position="67"/>
        <end position="87"/>
    </location>
</feature>
<dbReference type="GO" id="GO:0016020">
    <property type="term" value="C:membrane"/>
    <property type="evidence" value="ECO:0007669"/>
    <property type="project" value="InterPro"/>
</dbReference>
<keyword evidence="2" id="KW-0472">Membrane</keyword>
<sequence>MSYFADAGQILIRFVFGALITLVVLRVLLQMVRANFYNPICQFLYKATNPVLMPLRRVVPSWRNLDVAGVLLAWLLSAIQLALLFALAGVAPKLVGLAVMAVADLIGFVLLLYMALIIVRILLSFFPGNTRHPIVPLIYQLTDPLLRPLQRILPSLGGLDFSPMVAWLLITLARVLLVQPLLDLGTGLARGA</sequence>
<evidence type="ECO:0000313" key="4">
    <source>
        <dbReference type="Proteomes" id="UP000249046"/>
    </source>
</evidence>
<dbReference type="Pfam" id="PF02325">
    <property type="entry name" value="CCB3_YggT"/>
    <property type="match status" value="2"/>
</dbReference>
<accession>A0A2W5MS86</accession>
<name>A0A2W5MS86_9GAMM</name>
<feature type="transmembrane region" description="Helical" evidence="2">
    <location>
        <begin position="164"/>
        <end position="182"/>
    </location>
</feature>
<organism evidence="3 4">
    <name type="scientific">Rhodanobacter denitrificans</name>
    <dbReference type="NCBI Taxonomy" id="666685"/>
    <lineage>
        <taxon>Bacteria</taxon>
        <taxon>Pseudomonadati</taxon>
        <taxon>Pseudomonadota</taxon>
        <taxon>Gammaproteobacteria</taxon>
        <taxon>Lysobacterales</taxon>
        <taxon>Rhodanobacteraceae</taxon>
        <taxon>Rhodanobacter</taxon>
    </lineage>
</organism>
<evidence type="ECO:0000313" key="3">
    <source>
        <dbReference type="EMBL" id="PZQ16500.1"/>
    </source>
</evidence>
<comment type="caution">
    <text evidence="3">The sequence shown here is derived from an EMBL/GenBank/DDBJ whole genome shotgun (WGS) entry which is preliminary data.</text>
</comment>
<dbReference type="Proteomes" id="UP000249046">
    <property type="component" value="Unassembled WGS sequence"/>
</dbReference>
<dbReference type="AlphaFoldDB" id="A0A2W5MS86"/>
<protein>
    <submittedName>
        <fullName evidence="3">YggT family protein</fullName>
    </submittedName>
</protein>
<feature type="transmembrane region" description="Helical" evidence="2">
    <location>
        <begin position="94"/>
        <end position="123"/>
    </location>
</feature>
<keyword evidence="2" id="KW-0812">Transmembrane</keyword>
<gene>
    <name evidence="3" type="ORF">DI564_07675</name>
</gene>
<dbReference type="PANTHER" id="PTHR33219:SF14">
    <property type="entry name" value="PROTEIN COFACTOR ASSEMBLY OF COMPLEX C SUBUNIT B CCB3, CHLOROPLASTIC-RELATED"/>
    <property type="match status" value="1"/>
</dbReference>
<dbReference type="EMBL" id="QFPO01000005">
    <property type="protein sequence ID" value="PZQ16500.1"/>
    <property type="molecule type" value="Genomic_DNA"/>
</dbReference>
<evidence type="ECO:0000256" key="1">
    <source>
        <dbReference type="ARBA" id="ARBA00010894"/>
    </source>
</evidence>
<proteinExistence type="inferred from homology"/>
<evidence type="ECO:0000256" key="2">
    <source>
        <dbReference type="SAM" id="Phobius"/>
    </source>
</evidence>
<dbReference type="PANTHER" id="PTHR33219">
    <property type="entry name" value="YLMG HOMOLOG PROTEIN 2, CHLOROPLASTIC"/>
    <property type="match status" value="1"/>
</dbReference>
<keyword evidence="2" id="KW-1133">Transmembrane helix</keyword>
<comment type="similarity">
    <text evidence="1">Belongs to the YggT family.</text>
</comment>
<dbReference type="InterPro" id="IPR003425">
    <property type="entry name" value="CCB3/YggT"/>
</dbReference>
<feature type="transmembrane region" description="Helical" evidence="2">
    <location>
        <begin position="12"/>
        <end position="29"/>
    </location>
</feature>